<sequence>MKYFVYFCVLAALLSWALAESVTQELQSAGQAMIESEGPADVEQAVALFLRQEEHEDVEHVESDSRQKRVACRCYRRGKVIVCYCR</sequence>
<dbReference type="EMBL" id="CH916367">
    <property type="protein sequence ID" value="EDW01812.1"/>
    <property type="molecule type" value="Genomic_DNA"/>
</dbReference>
<dbReference type="OMA" id="KRAVCRC"/>
<organism evidence="3">
    <name type="scientific">Drosophila grimshawi</name>
    <name type="common">Hawaiian fruit fly</name>
    <name type="synonym">Idiomyia grimshawi</name>
    <dbReference type="NCBI Taxonomy" id="7222"/>
    <lineage>
        <taxon>Eukaryota</taxon>
        <taxon>Metazoa</taxon>
        <taxon>Ecdysozoa</taxon>
        <taxon>Arthropoda</taxon>
        <taxon>Hexapoda</taxon>
        <taxon>Insecta</taxon>
        <taxon>Pterygota</taxon>
        <taxon>Neoptera</taxon>
        <taxon>Endopterygota</taxon>
        <taxon>Diptera</taxon>
        <taxon>Brachycera</taxon>
        <taxon>Muscomorpha</taxon>
        <taxon>Ephydroidea</taxon>
        <taxon>Drosophilidae</taxon>
        <taxon>Drosophila</taxon>
        <taxon>Hawaiian Drosophila</taxon>
    </lineage>
</organism>
<evidence type="ECO:0000313" key="2">
    <source>
        <dbReference type="EMBL" id="EDW01812.1"/>
    </source>
</evidence>
<gene>
    <name evidence="2" type="primary">Dgri\GH20246</name>
    <name evidence="2" type="ORF">Dgri_GH20246</name>
</gene>
<dbReference type="eggNOG" id="ENOG502TB9E">
    <property type="taxonomic scope" value="Eukaryota"/>
</dbReference>
<keyword evidence="3" id="KW-1185">Reference proteome</keyword>
<dbReference type="HOGENOM" id="CLU_2500247_0_0_1"/>
<dbReference type="AlphaFoldDB" id="B4J5N6"/>
<proteinExistence type="predicted"/>
<accession>B4J5N6</accession>
<evidence type="ECO:0000256" key="1">
    <source>
        <dbReference type="SAM" id="SignalP"/>
    </source>
</evidence>
<feature type="signal peptide" evidence="1">
    <location>
        <begin position="1"/>
        <end position="19"/>
    </location>
</feature>
<dbReference type="Proteomes" id="UP000001070">
    <property type="component" value="Unassembled WGS sequence"/>
</dbReference>
<dbReference type="InParanoid" id="B4J5N6"/>
<reference evidence="2 3" key="1">
    <citation type="journal article" date="2007" name="Nature">
        <title>Evolution of genes and genomes on the Drosophila phylogeny.</title>
        <authorList>
            <consortium name="Drosophila 12 Genomes Consortium"/>
            <person name="Clark A.G."/>
            <person name="Eisen M.B."/>
            <person name="Smith D.R."/>
            <person name="Bergman C.M."/>
            <person name="Oliver B."/>
            <person name="Markow T.A."/>
            <person name="Kaufman T.C."/>
            <person name="Kellis M."/>
            <person name="Gelbart W."/>
            <person name="Iyer V.N."/>
            <person name="Pollard D.A."/>
            <person name="Sackton T.B."/>
            <person name="Larracuente A.M."/>
            <person name="Singh N.D."/>
            <person name="Abad J.P."/>
            <person name="Abt D.N."/>
            <person name="Adryan B."/>
            <person name="Aguade M."/>
            <person name="Akashi H."/>
            <person name="Anderson W.W."/>
            <person name="Aquadro C.F."/>
            <person name="Ardell D.H."/>
            <person name="Arguello R."/>
            <person name="Artieri C.G."/>
            <person name="Barbash D.A."/>
            <person name="Barker D."/>
            <person name="Barsanti P."/>
            <person name="Batterham P."/>
            <person name="Batzoglou S."/>
            <person name="Begun D."/>
            <person name="Bhutkar A."/>
            <person name="Blanco E."/>
            <person name="Bosak S.A."/>
            <person name="Bradley R.K."/>
            <person name="Brand A.D."/>
            <person name="Brent M.R."/>
            <person name="Brooks A.N."/>
            <person name="Brown R.H."/>
            <person name="Butlin R.K."/>
            <person name="Caggese C."/>
            <person name="Calvi B.R."/>
            <person name="Bernardo de Carvalho A."/>
            <person name="Caspi A."/>
            <person name="Castrezana S."/>
            <person name="Celniker S.E."/>
            <person name="Chang J.L."/>
            <person name="Chapple C."/>
            <person name="Chatterji S."/>
            <person name="Chinwalla A."/>
            <person name="Civetta A."/>
            <person name="Clifton S.W."/>
            <person name="Comeron J.M."/>
            <person name="Costello J.C."/>
            <person name="Coyne J.A."/>
            <person name="Daub J."/>
            <person name="David R.G."/>
            <person name="Delcher A.L."/>
            <person name="Delehaunty K."/>
            <person name="Do C.B."/>
            <person name="Ebling H."/>
            <person name="Edwards K."/>
            <person name="Eickbush T."/>
            <person name="Evans J.D."/>
            <person name="Filipski A."/>
            <person name="Findeiss S."/>
            <person name="Freyhult E."/>
            <person name="Fulton L."/>
            <person name="Fulton R."/>
            <person name="Garcia A.C."/>
            <person name="Gardiner A."/>
            <person name="Garfield D.A."/>
            <person name="Garvin B.E."/>
            <person name="Gibson G."/>
            <person name="Gilbert D."/>
            <person name="Gnerre S."/>
            <person name="Godfrey J."/>
            <person name="Good R."/>
            <person name="Gotea V."/>
            <person name="Gravely B."/>
            <person name="Greenberg A.J."/>
            <person name="Griffiths-Jones S."/>
            <person name="Gross S."/>
            <person name="Guigo R."/>
            <person name="Gustafson E.A."/>
            <person name="Haerty W."/>
            <person name="Hahn M.W."/>
            <person name="Halligan D.L."/>
            <person name="Halpern A.L."/>
            <person name="Halter G.M."/>
            <person name="Han M.V."/>
            <person name="Heger A."/>
            <person name="Hillier L."/>
            <person name="Hinrichs A.S."/>
            <person name="Holmes I."/>
            <person name="Hoskins R.A."/>
            <person name="Hubisz M.J."/>
            <person name="Hultmark D."/>
            <person name="Huntley M.A."/>
            <person name="Jaffe D.B."/>
            <person name="Jagadeeshan S."/>
            <person name="Jeck W.R."/>
            <person name="Johnson J."/>
            <person name="Jones C.D."/>
            <person name="Jordan W.C."/>
            <person name="Karpen G.H."/>
            <person name="Kataoka E."/>
            <person name="Keightley P.D."/>
            <person name="Kheradpour P."/>
            <person name="Kirkness E.F."/>
            <person name="Koerich L.B."/>
            <person name="Kristiansen K."/>
            <person name="Kudrna D."/>
            <person name="Kulathinal R.J."/>
            <person name="Kumar S."/>
            <person name="Kwok R."/>
            <person name="Lander E."/>
            <person name="Langley C.H."/>
            <person name="Lapoint R."/>
            <person name="Lazzaro B.P."/>
            <person name="Lee S.J."/>
            <person name="Levesque L."/>
            <person name="Li R."/>
            <person name="Lin C.F."/>
            <person name="Lin M.F."/>
            <person name="Lindblad-Toh K."/>
            <person name="Llopart A."/>
            <person name="Long M."/>
            <person name="Low L."/>
            <person name="Lozovsky E."/>
            <person name="Lu J."/>
            <person name="Luo M."/>
            <person name="Machado C.A."/>
            <person name="Makalowski W."/>
            <person name="Marzo M."/>
            <person name="Matsuda M."/>
            <person name="Matzkin L."/>
            <person name="McAllister B."/>
            <person name="McBride C.S."/>
            <person name="McKernan B."/>
            <person name="McKernan K."/>
            <person name="Mendez-Lago M."/>
            <person name="Minx P."/>
            <person name="Mollenhauer M.U."/>
            <person name="Montooth K."/>
            <person name="Mount S.M."/>
            <person name="Mu X."/>
            <person name="Myers E."/>
            <person name="Negre B."/>
            <person name="Newfeld S."/>
            <person name="Nielsen R."/>
            <person name="Noor M.A."/>
            <person name="O'Grady P."/>
            <person name="Pachter L."/>
            <person name="Papaceit M."/>
            <person name="Parisi M.J."/>
            <person name="Parisi M."/>
            <person name="Parts L."/>
            <person name="Pedersen J.S."/>
            <person name="Pesole G."/>
            <person name="Phillippy A.M."/>
            <person name="Ponting C.P."/>
            <person name="Pop M."/>
            <person name="Porcelli D."/>
            <person name="Powell J.R."/>
            <person name="Prohaska S."/>
            <person name="Pruitt K."/>
            <person name="Puig M."/>
            <person name="Quesneville H."/>
            <person name="Ram K.R."/>
            <person name="Rand D."/>
            <person name="Rasmussen M.D."/>
            <person name="Reed L.K."/>
            <person name="Reenan R."/>
            <person name="Reily A."/>
            <person name="Remington K.A."/>
            <person name="Rieger T.T."/>
            <person name="Ritchie M.G."/>
            <person name="Robin C."/>
            <person name="Rogers Y.H."/>
            <person name="Rohde C."/>
            <person name="Rozas J."/>
            <person name="Rubenfield M.J."/>
            <person name="Ruiz A."/>
            <person name="Russo S."/>
            <person name="Salzberg S.L."/>
            <person name="Sanchez-Gracia A."/>
            <person name="Saranga D.J."/>
            <person name="Sato H."/>
            <person name="Schaeffer S.W."/>
            <person name="Schatz M.C."/>
            <person name="Schlenke T."/>
            <person name="Schwartz R."/>
            <person name="Segarra C."/>
            <person name="Singh R.S."/>
            <person name="Sirot L."/>
            <person name="Sirota M."/>
            <person name="Sisneros N.B."/>
            <person name="Smith C.D."/>
            <person name="Smith T.F."/>
            <person name="Spieth J."/>
            <person name="Stage D.E."/>
            <person name="Stark A."/>
            <person name="Stephan W."/>
            <person name="Strausberg R.L."/>
            <person name="Strempel S."/>
            <person name="Sturgill D."/>
            <person name="Sutton G."/>
            <person name="Sutton G.G."/>
            <person name="Tao W."/>
            <person name="Teichmann S."/>
            <person name="Tobari Y.N."/>
            <person name="Tomimura Y."/>
            <person name="Tsolas J.M."/>
            <person name="Valente V.L."/>
            <person name="Venter E."/>
            <person name="Venter J.C."/>
            <person name="Vicario S."/>
            <person name="Vieira F.G."/>
            <person name="Vilella A.J."/>
            <person name="Villasante A."/>
            <person name="Walenz B."/>
            <person name="Wang J."/>
            <person name="Wasserman M."/>
            <person name="Watts T."/>
            <person name="Wilson D."/>
            <person name="Wilson R.K."/>
            <person name="Wing R.A."/>
            <person name="Wolfner M.F."/>
            <person name="Wong A."/>
            <person name="Wong G.K."/>
            <person name="Wu C.I."/>
            <person name="Wu G."/>
            <person name="Yamamoto D."/>
            <person name="Yang H.P."/>
            <person name="Yang S.P."/>
            <person name="Yorke J.A."/>
            <person name="Yoshida K."/>
            <person name="Zdobnov E."/>
            <person name="Zhang P."/>
            <person name="Zhang Y."/>
            <person name="Zimin A.V."/>
            <person name="Baldwin J."/>
            <person name="Abdouelleil A."/>
            <person name="Abdulkadir J."/>
            <person name="Abebe A."/>
            <person name="Abera B."/>
            <person name="Abreu J."/>
            <person name="Acer S.C."/>
            <person name="Aftuck L."/>
            <person name="Alexander A."/>
            <person name="An P."/>
            <person name="Anderson E."/>
            <person name="Anderson S."/>
            <person name="Arachi H."/>
            <person name="Azer M."/>
            <person name="Bachantsang P."/>
            <person name="Barry A."/>
            <person name="Bayul T."/>
            <person name="Berlin A."/>
            <person name="Bessette D."/>
            <person name="Bloom T."/>
            <person name="Blye J."/>
            <person name="Boguslavskiy L."/>
            <person name="Bonnet C."/>
            <person name="Boukhgalter B."/>
            <person name="Bourzgui I."/>
            <person name="Brown A."/>
            <person name="Cahill P."/>
            <person name="Channer S."/>
            <person name="Cheshatsang Y."/>
            <person name="Chuda L."/>
            <person name="Citroen M."/>
            <person name="Collymore A."/>
            <person name="Cooke P."/>
            <person name="Costello M."/>
            <person name="D'Aco K."/>
            <person name="Daza R."/>
            <person name="De Haan G."/>
            <person name="DeGray S."/>
            <person name="DeMaso C."/>
            <person name="Dhargay N."/>
            <person name="Dooley K."/>
            <person name="Dooley E."/>
            <person name="Doricent M."/>
            <person name="Dorje P."/>
            <person name="Dorjee K."/>
            <person name="Dupes A."/>
            <person name="Elong R."/>
            <person name="Falk J."/>
            <person name="Farina A."/>
            <person name="Faro S."/>
            <person name="Ferguson D."/>
            <person name="Fisher S."/>
            <person name="Foley C.D."/>
            <person name="Franke A."/>
            <person name="Friedrich D."/>
            <person name="Gadbois L."/>
            <person name="Gearin G."/>
            <person name="Gearin C.R."/>
            <person name="Giannoukos G."/>
            <person name="Goode T."/>
            <person name="Graham J."/>
            <person name="Grandbois E."/>
            <person name="Grewal S."/>
            <person name="Gyaltsen K."/>
            <person name="Hafez N."/>
            <person name="Hagos B."/>
            <person name="Hall J."/>
            <person name="Henson C."/>
            <person name="Hollinger A."/>
            <person name="Honan T."/>
            <person name="Huard M.D."/>
            <person name="Hughes L."/>
            <person name="Hurhula B."/>
            <person name="Husby M.E."/>
            <person name="Kamat A."/>
            <person name="Kanga B."/>
            <person name="Kashin S."/>
            <person name="Khazanovich D."/>
            <person name="Kisner P."/>
            <person name="Lance K."/>
            <person name="Lara M."/>
            <person name="Lee W."/>
            <person name="Lennon N."/>
            <person name="Letendre F."/>
            <person name="LeVine R."/>
            <person name="Lipovsky A."/>
            <person name="Liu X."/>
            <person name="Liu J."/>
            <person name="Liu S."/>
            <person name="Lokyitsang T."/>
            <person name="Lokyitsang Y."/>
            <person name="Lubonja R."/>
            <person name="Lui A."/>
            <person name="MacDonald P."/>
            <person name="Magnisalis V."/>
            <person name="Maru K."/>
            <person name="Matthews C."/>
            <person name="McCusker W."/>
            <person name="McDonough S."/>
            <person name="Mehta T."/>
            <person name="Meldrim J."/>
            <person name="Meneus L."/>
            <person name="Mihai O."/>
            <person name="Mihalev A."/>
            <person name="Mihova T."/>
            <person name="Mittelman R."/>
            <person name="Mlenga V."/>
            <person name="Montmayeur A."/>
            <person name="Mulrain L."/>
            <person name="Navidi A."/>
            <person name="Naylor J."/>
            <person name="Negash T."/>
            <person name="Nguyen T."/>
            <person name="Nguyen N."/>
            <person name="Nicol R."/>
            <person name="Norbu C."/>
            <person name="Norbu N."/>
            <person name="Novod N."/>
            <person name="O'Neill B."/>
            <person name="Osman S."/>
            <person name="Markiewicz E."/>
            <person name="Oyono O.L."/>
            <person name="Patti C."/>
            <person name="Phunkhang P."/>
            <person name="Pierre F."/>
            <person name="Priest M."/>
            <person name="Raghuraman S."/>
            <person name="Rege F."/>
            <person name="Reyes R."/>
            <person name="Rise C."/>
            <person name="Rogov P."/>
            <person name="Ross K."/>
            <person name="Ryan E."/>
            <person name="Settipalli S."/>
            <person name="Shea T."/>
            <person name="Sherpa N."/>
            <person name="Shi L."/>
            <person name="Shih D."/>
            <person name="Sparrow T."/>
            <person name="Spaulding J."/>
            <person name="Stalker J."/>
            <person name="Stange-Thomann N."/>
            <person name="Stavropoulos S."/>
            <person name="Stone C."/>
            <person name="Strader C."/>
            <person name="Tesfaye S."/>
            <person name="Thomson T."/>
            <person name="Thoulutsang Y."/>
            <person name="Thoulutsang D."/>
            <person name="Topham K."/>
            <person name="Topping I."/>
            <person name="Tsamla T."/>
            <person name="Vassiliev H."/>
            <person name="Vo A."/>
            <person name="Wangchuk T."/>
            <person name="Wangdi T."/>
            <person name="Weiand M."/>
            <person name="Wilkinson J."/>
            <person name="Wilson A."/>
            <person name="Yadav S."/>
            <person name="Young G."/>
            <person name="Yu Q."/>
            <person name="Zembek L."/>
            <person name="Zhong D."/>
            <person name="Zimmer A."/>
            <person name="Zwirko Z."/>
            <person name="Jaffe D.B."/>
            <person name="Alvarez P."/>
            <person name="Brockman W."/>
            <person name="Butler J."/>
            <person name="Chin C."/>
            <person name="Gnerre S."/>
            <person name="Grabherr M."/>
            <person name="Kleber M."/>
            <person name="Mauceli E."/>
            <person name="MacCallum I."/>
        </authorList>
    </citation>
    <scope>NUCLEOTIDE SEQUENCE [LARGE SCALE GENOMIC DNA]</scope>
    <source>
        <strain evidence="3">Tucson 15287-2541.00</strain>
    </source>
</reference>
<keyword evidence="1" id="KW-0732">Signal</keyword>
<name>B4J5N6_DROGR</name>
<evidence type="ECO:0000313" key="3">
    <source>
        <dbReference type="Proteomes" id="UP000001070"/>
    </source>
</evidence>
<protein>
    <submittedName>
        <fullName evidence="2">GH20246</fullName>
    </submittedName>
</protein>
<feature type="chain" id="PRO_5002808163" evidence="1">
    <location>
        <begin position="20"/>
        <end position="86"/>
    </location>
</feature>
<dbReference type="KEGG" id="dgr:6560491"/>